<dbReference type="EMBL" id="JBHRTR010000005">
    <property type="protein sequence ID" value="MFC3226037.1"/>
    <property type="molecule type" value="Genomic_DNA"/>
</dbReference>
<reference evidence="2" key="1">
    <citation type="journal article" date="2019" name="Int. J. Syst. Evol. Microbiol.">
        <title>The Global Catalogue of Microorganisms (GCM) 10K type strain sequencing project: providing services to taxonomists for standard genome sequencing and annotation.</title>
        <authorList>
            <consortium name="The Broad Institute Genomics Platform"/>
            <consortium name="The Broad Institute Genome Sequencing Center for Infectious Disease"/>
            <person name="Wu L."/>
            <person name="Ma J."/>
        </authorList>
    </citation>
    <scope>NUCLEOTIDE SEQUENCE [LARGE SCALE GENOMIC DNA]</scope>
    <source>
        <strain evidence="2">KCTC 42964</strain>
    </source>
</reference>
<gene>
    <name evidence="1" type="ORF">ACFOGJ_02280</name>
</gene>
<protein>
    <submittedName>
        <fullName evidence="1">Uncharacterized protein</fullName>
    </submittedName>
</protein>
<comment type="caution">
    <text evidence="1">The sequence shown here is derived from an EMBL/GenBank/DDBJ whole genome shotgun (WGS) entry which is preliminary data.</text>
</comment>
<keyword evidence="2" id="KW-1185">Reference proteome</keyword>
<organism evidence="1 2">
    <name type="scientific">Marinibaculum pumilum</name>
    <dbReference type="NCBI Taxonomy" id="1766165"/>
    <lineage>
        <taxon>Bacteria</taxon>
        <taxon>Pseudomonadati</taxon>
        <taxon>Pseudomonadota</taxon>
        <taxon>Alphaproteobacteria</taxon>
        <taxon>Rhodospirillales</taxon>
        <taxon>Rhodospirillaceae</taxon>
        <taxon>Marinibaculum</taxon>
    </lineage>
</organism>
<sequence length="69" mass="7527">MTGRARGNGRDARTEDLIAMIDYLDQDVRSISPTGAHYLQMAKVALANPHFGGPDLAEPDERCLVDADQ</sequence>
<name>A0ABV7KVI7_9PROT</name>
<accession>A0ABV7KVI7</accession>
<dbReference type="RefSeq" id="WP_379897787.1">
    <property type="nucleotide sequence ID" value="NZ_JBHRTR010000005.1"/>
</dbReference>
<evidence type="ECO:0000313" key="1">
    <source>
        <dbReference type="EMBL" id="MFC3226037.1"/>
    </source>
</evidence>
<evidence type="ECO:0000313" key="2">
    <source>
        <dbReference type="Proteomes" id="UP001595528"/>
    </source>
</evidence>
<dbReference type="Proteomes" id="UP001595528">
    <property type="component" value="Unassembled WGS sequence"/>
</dbReference>
<proteinExistence type="predicted"/>